<keyword evidence="2" id="KW-1185">Reference proteome</keyword>
<organism evidence="1 2">
    <name type="scientific">Tanacetum coccineum</name>
    <dbReference type="NCBI Taxonomy" id="301880"/>
    <lineage>
        <taxon>Eukaryota</taxon>
        <taxon>Viridiplantae</taxon>
        <taxon>Streptophyta</taxon>
        <taxon>Embryophyta</taxon>
        <taxon>Tracheophyta</taxon>
        <taxon>Spermatophyta</taxon>
        <taxon>Magnoliopsida</taxon>
        <taxon>eudicotyledons</taxon>
        <taxon>Gunneridae</taxon>
        <taxon>Pentapetalae</taxon>
        <taxon>asterids</taxon>
        <taxon>campanulids</taxon>
        <taxon>Asterales</taxon>
        <taxon>Asteraceae</taxon>
        <taxon>Asteroideae</taxon>
        <taxon>Anthemideae</taxon>
        <taxon>Anthemidinae</taxon>
        <taxon>Tanacetum</taxon>
    </lineage>
</organism>
<dbReference type="EMBL" id="BQNB010009555">
    <property type="protein sequence ID" value="GJS65132.1"/>
    <property type="molecule type" value="Genomic_DNA"/>
</dbReference>
<evidence type="ECO:0008006" key="3">
    <source>
        <dbReference type="Google" id="ProtNLM"/>
    </source>
</evidence>
<comment type="caution">
    <text evidence="1">The sequence shown here is derived from an EMBL/GenBank/DDBJ whole genome shotgun (WGS) entry which is preliminary data.</text>
</comment>
<evidence type="ECO:0000313" key="1">
    <source>
        <dbReference type="EMBL" id="GJS65132.1"/>
    </source>
</evidence>
<gene>
    <name evidence="1" type="ORF">Tco_0679696</name>
</gene>
<evidence type="ECO:0000313" key="2">
    <source>
        <dbReference type="Proteomes" id="UP001151760"/>
    </source>
</evidence>
<name>A0ABQ4XIN8_9ASTR</name>
<reference evidence="1" key="2">
    <citation type="submission" date="2022-01" db="EMBL/GenBank/DDBJ databases">
        <authorList>
            <person name="Yamashiro T."/>
            <person name="Shiraishi A."/>
            <person name="Satake H."/>
            <person name="Nakayama K."/>
        </authorList>
    </citation>
    <scope>NUCLEOTIDE SEQUENCE</scope>
</reference>
<accession>A0ABQ4XIN8</accession>
<dbReference type="Proteomes" id="UP001151760">
    <property type="component" value="Unassembled WGS sequence"/>
</dbReference>
<protein>
    <recommendedName>
        <fullName evidence="3">Integrase, catalytic region, zinc finger, CCHC-type, peptidase aspartic, catalytic</fullName>
    </recommendedName>
</protein>
<sequence length="161" mass="18358">MTRDCSQLTNFVNKFLGTVKFGNDHVAKILGYGDYQIGNVTNINGLLPLRGKSALNELVTNQTVPVSQAENTYHGWIDEDVVNHIAKVLEMVDLIHVLGVDSHQLRMKVFPLSLTDDAWQWWKNEGEGKITIWEELVEKLFCKFYPESYDGEEEILDEGDN</sequence>
<proteinExistence type="predicted"/>
<reference evidence="1" key="1">
    <citation type="journal article" date="2022" name="Int. J. Mol. Sci.">
        <title>Draft Genome of Tanacetum Coccineum: Genomic Comparison of Closely Related Tanacetum-Family Plants.</title>
        <authorList>
            <person name="Yamashiro T."/>
            <person name="Shiraishi A."/>
            <person name="Nakayama K."/>
            <person name="Satake H."/>
        </authorList>
    </citation>
    <scope>NUCLEOTIDE SEQUENCE</scope>
</reference>